<evidence type="ECO:0000259" key="13">
    <source>
        <dbReference type="PROSITE" id="PS51915"/>
    </source>
</evidence>
<dbReference type="InterPro" id="IPR036236">
    <property type="entry name" value="Znf_C2H2_sf"/>
</dbReference>
<dbReference type="AlphaFoldDB" id="Q16FS3"/>
<feature type="compositionally biased region" description="Basic and acidic residues" evidence="11">
    <location>
        <begin position="211"/>
        <end position="220"/>
    </location>
</feature>
<feature type="domain" description="C2H2-type" evidence="12">
    <location>
        <begin position="461"/>
        <end position="488"/>
    </location>
</feature>
<keyword evidence="6" id="KW-0805">Transcription regulation</keyword>
<evidence type="ECO:0000256" key="3">
    <source>
        <dbReference type="ARBA" id="ARBA00022737"/>
    </source>
</evidence>
<feature type="binding site" evidence="10">
    <location>
        <position position="90"/>
    </location>
    <ligand>
        <name>Zn(2+)</name>
        <dbReference type="ChEBI" id="CHEBI:29105"/>
    </ligand>
</feature>
<name>Q16FS3_AEDAE</name>
<dbReference type="PANTHER" id="PTHR24399:SF70">
    <property type="entry name" value="C2H2-TYPE DOMAIN-CONTAINING PROTEIN"/>
    <property type="match status" value="1"/>
</dbReference>
<dbReference type="Pfam" id="PF00096">
    <property type="entry name" value="zf-C2H2"/>
    <property type="match status" value="4"/>
</dbReference>
<evidence type="ECO:0000256" key="5">
    <source>
        <dbReference type="ARBA" id="ARBA00022833"/>
    </source>
</evidence>
<feature type="region of interest" description="Disordered" evidence="11">
    <location>
        <begin position="195"/>
        <end position="220"/>
    </location>
</feature>
<dbReference type="SMART" id="SM00355">
    <property type="entry name" value="ZnF_C2H2"/>
    <property type="match status" value="10"/>
</dbReference>
<proteinExistence type="predicted"/>
<keyword evidence="5 10" id="KW-0862">Zinc</keyword>
<dbReference type="InterPro" id="IPR012934">
    <property type="entry name" value="Znf_AD"/>
</dbReference>
<evidence type="ECO:0000313" key="14">
    <source>
        <dbReference type="EMBL" id="EAT33083.1"/>
    </source>
</evidence>
<dbReference type="PANTHER" id="PTHR24399">
    <property type="entry name" value="ZINC FINGER AND BTB DOMAIN-CONTAINING"/>
    <property type="match status" value="1"/>
</dbReference>
<feature type="domain" description="C2H2-type" evidence="12">
    <location>
        <begin position="242"/>
        <end position="270"/>
    </location>
</feature>
<accession>Q16FS3</accession>
<dbReference type="SMART" id="SM00868">
    <property type="entry name" value="zf-AD"/>
    <property type="match status" value="1"/>
</dbReference>
<dbReference type="GO" id="GO:0005654">
    <property type="term" value="C:nucleoplasm"/>
    <property type="evidence" value="ECO:0007669"/>
    <property type="project" value="TreeGrafter"/>
</dbReference>
<feature type="binding site" evidence="10">
    <location>
        <position position="43"/>
    </location>
    <ligand>
        <name>Zn(2+)</name>
        <dbReference type="ChEBI" id="CHEBI:29105"/>
    </ligand>
</feature>
<dbReference type="PaxDb" id="7159-AAEL014654-PA"/>
<reference evidence="14" key="3">
    <citation type="submission" date="2012-09" db="EMBL/GenBank/DDBJ databases">
        <authorList>
            <consortium name="VectorBase"/>
        </authorList>
    </citation>
    <scope>NUCLEOTIDE SEQUENCE</scope>
    <source>
        <strain evidence="14">Liverpool</strain>
    </source>
</reference>
<reference evidence="14" key="1">
    <citation type="submission" date="2005-10" db="EMBL/GenBank/DDBJ databases">
        <authorList>
            <person name="Loftus B.J."/>
            <person name="Nene V.M."/>
            <person name="Hannick L.I."/>
            <person name="Bidwell S."/>
            <person name="Haas B."/>
            <person name="Amedeo P."/>
            <person name="Orvis J."/>
            <person name="Wortman J.R."/>
            <person name="White O.R."/>
            <person name="Salzberg S."/>
            <person name="Shumway M."/>
            <person name="Koo H."/>
            <person name="Zhao Y."/>
            <person name="Holmes M."/>
            <person name="Miller J."/>
            <person name="Schatz M."/>
            <person name="Pop M."/>
            <person name="Pai G."/>
            <person name="Utterback T."/>
            <person name="Rogers Y.-H."/>
            <person name="Kravitz S."/>
            <person name="Fraser C.M."/>
        </authorList>
    </citation>
    <scope>NUCLEOTIDE SEQUENCE</scope>
    <source>
        <strain evidence="14">Liverpool</strain>
    </source>
</reference>
<dbReference type="PROSITE" id="PS00028">
    <property type="entry name" value="ZINC_FINGER_C2H2_1"/>
    <property type="match status" value="9"/>
</dbReference>
<keyword evidence="7" id="KW-0804">Transcription</keyword>
<keyword evidence="4 9" id="KW-0863">Zinc-finger</keyword>
<dbReference type="Pfam" id="PF07776">
    <property type="entry name" value="zf-AD"/>
    <property type="match status" value="1"/>
</dbReference>
<feature type="domain" description="C2H2-type" evidence="12">
    <location>
        <begin position="305"/>
        <end position="328"/>
    </location>
</feature>
<dbReference type="PROSITE" id="PS51915">
    <property type="entry name" value="ZAD"/>
    <property type="match status" value="1"/>
</dbReference>
<feature type="domain" description="C2H2-type" evidence="12">
    <location>
        <begin position="546"/>
        <end position="574"/>
    </location>
</feature>
<dbReference type="eggNOG" id="KOG1721">
    <property type="taxonomic scope" value="Eukaryota"/>
</dbReference>
<evidence type="ECO:0000256" key="6">
    <source>
        <dbReference type="ARBA" id="ARBA00023015"/>
    </source>
</evidence>
<feature type="compositionally biased region" description="Acidic residues" evidence="11">
    <location>
        <begin position="195"/>
        <end position="210"/>
    </location>
</feature>
<comment type="subcellular location">
    <subcellularLocation>
        <location evidence="1">Nucleus</location>
    </subcellularLocation>
</comment>
<dbReference type="HOGENOM" id="CLU_002678_56_1_1"/>
<evidence type="ECO:0000256" key="11">
    <source>
        <dbReference type="SAM" id="MobiDB-lite"/>
    </source>
</evidence>
<feature type="domain" description="C2H2-type" evidence="12">
    <location>
        <begin position="517"/>
        <end position="545"/>
    </location>
</feature>
<feature type="domain" description="C2H2-type" evidence="12">
    <location>
        <begin position="404"/>
        <end position="431"/>
    </location>
</feature>
<evidence type="ECO:0000256" key="1">
    <source>
        <dbReference type="ARBA" id="ARBA00004123"/>
    </source>
</evidence>
<evidence type="ECO:0000256" key="7">
    <source>
        <dbReference type="ARBA" id="ARBA00023163"/>
    </source>
</evidence>
<feature type="domain" description="C2H2-type" evidence="12">
    <location>
        <begin position="489"/>
        <end position="516"/>
    </location>
</feature>
<dbReference type="SUPFAM" id="SSF57716">
    <property type="entry name" value="Glucocorticoid receptor-like (DNA-binding domain)"/>
    <property type="match status" value="1"/>
</dbReference>
<dbReference type="PROSITE" id="PS50157">
    <property type="entry name" value="ZINC_FINGER_C2H2_2"/>
    <property type="match status" value="9"/>
</dbReference>
<feature type="domain" description="C2H2-type" evidence="12">
    <location>
        <begin position="432"/>
        <end position="454"/>
    </location>
</feature>
<dbReference type="GO" id="GO:0001227">
    <property type="term" value="F:DNA-binding transcription repressor activity, RNA polymerase II-specific"/>
    <property type="evidence" value="ECO:0007669"/>
    <property type="project" value="TreeGrafter"/>
</dbReference>
<keyword evidence="3" id="KW-0677">Repeat</keyword>
<evidence type="ECO:0000256" key="8">
    <source>
        <dbReference type="ARBA" id="ARBA00023242"/>
    </source>
</evidence>
<dbReference type="Gene3D" id="3.30.160.60">
    <property type="entry name" value="Classic Zinc Finger"/>
    <property type="match status" value="5"/>
</dbReference>
<feature type="domain" description="ZAD" evidence="13">
    <location>
        <begin position="38"/>
        <end position="117"/>
    </location>
</feature>
<dbReference type="GO" id="GO:0008270">
    <property type="term" value="F:zinc ion binding"/>
    <property type="evidence" value="ECO:0007669"/>
    <property type="project" value="UniProtKB-UniRule"/>
</dbReference>
<dbReference type="FunFam" id="3.30.160.60:FF:000671">
    <property type="entry name" value="Zinc finger protein 26"/>
    <property type="match status" value="1"/>
</dbReference>
<dbReference type="VEuPathDB" id="VectorBase:AAEL024484"/>
<dbReference type="EMBL" id="CH478389">
    <property type="protein sequence ID" value="EAT33083.1"/>
    <property type="molecule type" value="Genomic_DNA"/>
</dbReference>
<evidence type="ECO:0000313" key="15">
    <source>
        <dbReference type="Proteomes" id="UP000682892"/>
    </source>
</evidence>
<keyword evidence="8" id="KW-0539">Nucleus</keyword>
<feature type="binding site" evidence="10">
    <location>
        <position position="93"/>
    </location>
    <ligand>
        <name>Zn(2+)</name>
        <dbReference type="ChEBI" id="CHEBI:29105"/>
    </ligand>
</feature>
<feature type="domain" description="C2H2-type" evidence="12">
    <location>
        <begin position="339"/>
        <end position="367"/>
    </location>
</feature>
<evidence type="ECO:0000256" key="10">
    <source>
        <dbReference type="PROSITE-ProRule" id="PRU01263"/>
    </source>
</evidence>
<dbReference type="OMA" id="EACRISH"/>
<dbReference type="SUPFAM" id="SSF57667">
    <property type="entry name" value="beta-beta-alpha zinc fingers"/>
    <property type="match status" value="4"/>
</dbReference>
<evidence type="ECO:0000259" key="12">
    <source>
        <dbReference type="PROSITE" id="PS50157"/>
    </source>
</evidence>
<feature type="region of interest" description="Disordered" evidence="11">
    <location>
        <begin position="1"/>
        <end position="27"/>
    </location>
</feature>
<dbReference type="Proteomes" id="UP000682892">
    <property type="component" value="Unassembled WGS sequence"/>
</dbReference>
<dbReference type="InterPro" id="IPR013087">
    <property type="entry name" value="Znf_C2H2_type"/>
</dbReference>
<dbReference type="STRING" id="7159.Q16FS3"/>
<protein>
    <submittedName>
        <fullName evidence="14">AAEL014654-PA</fullName>
    </submittedName>
</protein>
<dbReference type="PhylomeDB" id="Q16FS3"/>
<evidence type="ECO:0000256" key="4">
    <source>
        <dbReference type="ARBA" id="ARBA00022771"/>
    </source>
</evidence>
<feature type="binding site" evidence="10">
    <location>
        <position position="40"/>
    </location>
    <ligand>
        <name>Zn(2+)</name>
        <dbReference type="ChEBI" id="CHEBI:29105"/>
    </ligand>
</feature>
<evidence type="ECO:0000256" key="2">
    <source>
        <dbReference type="ARBA" id="ARBA00022723"/>
    </source>
</evidence>
<organism evidence="14 15">
    <name type="scientific">Aedes aegypti</name>
    <name type="common">Yellowfever mosquito</name>
    <name type="synonym">Culex aegypti</name>
    <dbReference type="NCBI Taxonomy" id="7159"/>
    <lineage>
        <taxon>Eukaryota</taxon>
        <taxon>Metazoa</taxon>
        <taxon>Ecdysozoa</taxon>
        <taxon>Arthropoda</taxon>
        <taxon>Hexapoda</taxon>
        <taxon>Insecta</taxon>
        <taxon>Pterygota</taxon>
        <taxon>Neoptera</taxon>
        <taxon>Endopterygota</taxon>
        <taxon>Diptera</taxon>
        <taxon>Nematocera</taxon>
        <taxon>Culicoidea</taxon>
        <taxon>Culicidae</taxon>
        <taxon>Culicinae</taxon>
        <taxon>Aedini</taxon>
        <taxon>Aedes</taxon>
        <taxon>Stegomyia</taxon>
    </lineage>
</organism>
<sequence>MPNQRKRSSASVPTGISRTKRKSLRQEGRLQAEQSYDSLCRVCMRWSSGSNLMVGLFDRTVQGTSVAVVLALIGVVEPATEDDRLPKWCCKGCLKGLECAYKLRMLCQDSDRKLREMFSNVEAIVVKEELEADEFNPLEEIAVECKLDVDVLQNDEEGTISEELKLPKLEIMDVAKLEDDQQMQEDIAEATDDMEDNLGADSDVDVENEGQDEKVPDKTSEIKHQKKFAFPDVFKEVPAVGHTCCGCRNKFDYLRDLKAHTKEVHLENKLSNEQLQGKKQCDVCYKVLQSDFAVQCHKQKDKLNFLCKVCGERFQSRKRVCLHHDRIHGPNPVISGPSRVCCACLEQFETKEQLKEHGVVVHLPEKPPPDPSRPFTCNVCYRCYRSDLDLYSHQSRMFKLVKKFMCGQCGMMFRCPGELRDHEVTHTGEKVFQCPKCPKSYCFKESYRKHMASHDMPADKYKCQVCGLCFKTNGGLKQHKPVHTGERPHKCSHCPASYGRISGLKSHMLTHSVQKEQKCPICGKHFKRYSEVNQHVRFYHQKQKPFACFYCSKTYPRKDYRKRHMVSAHPEELRNNPPPAIELFGNPQWVKQKAEEDAIQQ</sequence>
<gene>
    <name evidence="14" type="ORF">AaeL_AAEL014654</name>
</gene>
<evidence type="ECO:0000256" key="9">
    <source>
        <dbReference type="PROSITE-ProRule" id="PRU00042"/>
    </source>
</evidence>
<dbReference type="GO" id="GO:0000978">
    <property type="term" value="F:RNA polymerase II cis-regulatory region sequence-specific DNA binding"/>
    <property type="evidence" value="ECO:0007669"/>
    <property type="project" value="TreeGrafter"/>
</dbReference>
<keyword evidence="2 10" id="KW-0479">Metal-binding</keyword>
<reference evidence="14" key="2">
    <citation type="journal article" date="2007" name="Science">
        <title>Genome sequence of Aedes aegypti, a major arbovirus vector.</title>
        <authorList>
            <person name="Nene V."/>
            <person name="Wortman J.R."/>
            <person name="Lawson D."/>
            <person name="Haas B."/>
            <person name="Kodira C."/>
            <person name="Tu Z.J."/>
            <person name="Loftus B."/>
            <person name="Xi Z."/>
            <person name="Megy K."/>
            <person name="Grabherr M."/>
            <person name="Ren Q."/>
            <person name="Zdobnov E.M."/>
            <person name="Lobo N.F."/>
            <person name="Campbell K.S."/>
            <person name="Brown S.E."/>
            <person name="Bonaldo M.F."/>
            <person name="Zhu J."/>
            <person name="Sinkins S.P."/>
            <person name="Hogenkamp D.G."/>
            <person name="Amedeo P."/>
            <person name="Arensburger P."/>
            <person name="Atkinson P.W."/>
            <person name="Bidwell S."/>
            <person name="Biedler J."/>
            <person name="Birney E."/>
            <person name="Bruggner R.V."/>
            <person name="Costas J."/>
            <person name="Coy M.R."/>
            <person name="Crabtree J."/>
            <person name="Crawford M."/>
            <person name="Debruyn B."/>
            <person name="Decaprio D."/>
            <person name="Eiglmeier K."/>
            <person name="Eisenstadt E."/>
            <person name="El-Dorry H."/>
            <person name="Gelbart W.M."/>
            <person name="Gomes S.L."/>
            <person name="Hammond M."/>
            <person name="Hannick L.I."/>
            <person name="Hogan J.R."/>
            <person name="Holmes M.H."/>
            <person name="Jaffe D."/>
            <person name="Johnston J.S."/>
            <person name="Kennedy R.C."/>
            <person name="Koo H."/>
            <person name="Kravitz S."/>
            <person name="Kriventseva E.V."/>
            <person name="Kulp D."/>
            <person name="Labutti K."/>
            <person name="Lee E."/>
            <person name="Li S."/>
            <person name="Lovin D.D."/>
            <person name="Mao C."/>
            <person name="Mauceli E."/>
            <person name="Menck C.F."/>
            <person name="Miller J.R."/>
            <person name="Montgomery P."/>
            <person name="Mori A."/>
            <person name="Nascimento A.L."/>
            <person name="Naveira H.F."/>
            <person name="Nusbaum C."/>
            <person name="O'leary S."/>
            <person name="Orvis J."/>
            <person name="Pertea M."/>
            <person name="Quesneville H."/>
            <person name="Reidenbach K.R."/>
            <person name="Rogers Y.H."/>
            <person name="Roth C.W."/>
            <person name="Schneider J.R."/>
            <person name="Schatz M."/>
            <person name="Shumway M."/>
            <person name="Stanke M."/>
            <person name="Stinson E.O."/>
            <person name="Tubio J.M."/>
            <person name="Vanzee J.P."/>
            <person name="Verjovski-Almeida S."/>
            <person name="Werner D."/>
            <person name="White O."/>
            <person name="Wyder S."/>
            <person name="Zeng Q."/>
            <person name="Zhao Q."/>
            <person name="Zhao Y."/>
            <person name="Hill C.A."/>
            <person name="Raikhel A.S."/>
            <person name="Soares M.B."/>
            <person name="Knudson D.L."/>
            <person name="Lee N.H."/>
            <person name="Galagan J."/>
            <person name="Salzberg S.L."/>
            <person name="Paulsen I.T."/>
            <person name="Dimopoulos G."/>
            <person name="Collins F.H."/>
            <person name="Birren B."/>
            <person name="Fraser-Liggett C.M."/>
            <person name="Severson D.W."/>
        </authorList>
    </citation>
    <scope>NUCLEOTIDE SEQUENCE [LARGE SCALE GENOMIC DNA]</scope>
    <source>
        <strain evidence="14">Liverpool</strain>
    </source>
</reference>